<dbReference type="Gene3D" id="2.40.260.10">
    <property type="entry name" value="Sortase"/>
    <property type="match status" value="1"/>
</dbReference>
<dbReference type="NCBIfam" id="TIGR01076">
    <property type="entry name" value="sortase_fam"/>
    <property type="match status" value="1"/>
</dbReference>
<proteinExistence type="predicted"/>
<gene>
    <name evidence="5" type="ORF">FD46_GL000450</name>
</gene>
<dbReference type="Pfam" id="PF04203">
    <property type="entry name" value="Sortase"/>
    <property type="match status" value="1"/>
</dbReference>
<evidence type="ECO:0000256" key="3">
    <source>
        <dbReference type="ARBA" id="ARBA00022807"/>
    </source>
</evidence>
<dbReference type="InterPro" id="IPR005754">
    <property type="entry name" value="Sortase"/>
</dbReference>
<dbReference type="GO" id="GO:0006508">
    <property type="term" value="P:proteolysis"/>
    <property type="evidence" value="ECO:0007669"/>
    <property type="project" value="UniProtKB-KW"/>
</dbReference>
<dbReference type="PATRIC" id="fig|1423777.3.peg.471"/>
<keyword evidence="2" id="KW-0378">Hydrolase</keyword>
<dbReference type="AlphaFoldDB" id="A0A0R1MK16"/>
<dbReference type="STRING" id="1423777.FD46_GL000450"/>
<keyword evidence="3" id="KW-0788">Thiol protease</keyword>
<evidence type="ECO:0000313" key="6">
    <source>
        <dbReference type="Proteomes" id="UP000051686"/>
    </source>
</evidence>
<evidence type="ECO:0000256" key="4">
    <source>
        <dbReference type="PIRSR" id="PIRSR605754-1"/>
    </source>
</evidence>
<keyword evidence="6" id="KW-1185">Reference proteome</keyword>
<dbReference type="InterPro" id="IPR042007">
    <property type="entry name" value="Sortase_A"/>
</dbReference>
<name>A0A0R1MK16_9LACO</name>
<protein>
    <submittedName>
        <fullName evidence="5">Sortase</fullName>
    </submittedName>
</protein>
<dbReference type="InterPro" id="IPR023365">
    <property type="entry name" value="Sortase_dom-sf"/>
</dbReference>
<dbReference type="EMBL" id="AZEH01000020">
    <property type="protein sequence ID" value="KRL05701.1"/>
    <property type="molecule type" value="Genomic_DNA"/>
</dbReference>
<evidence type="ECO:0000256" key="2">
    <source>
        <dbReference type="ARBA" id="ARBA00022801"/>
    </source>
</evidence>
<feature type="active site" description="Acyl-thioester intermediate" evidence="4">
    <location>
        <position position="191"/>
    </location>
</feature>
<sequence length="224" mass="24961">MKKYKKVFQKVLIVLLLAIGLALVFNEQLKVLIIKTLTTSELQKKPKTVNKEIRKHGNFNFKSVKAADVQTLGKAIKNDSGSIGKISIPKVGLYLPIFYGIDNENLLRGAGTMKPAEKMGEGNYALAGHHMSNSTILFSPLAKVKTGMSIYLTDGAKVYRYRVVQKRTVDKYQINWINDVPQKKLVTLVTCLTATAGETNRILVQGELEQVQGVTKDTLRYFAD</sequence>
<keyword evidence="1" id="KW-0645">Protease</keyword>
<feature type="active site" description="Proton donor/acceptor" evidence="4">
    <location>
        <position position="129"/>
    </location>
</feature>
<comment type="caution">
    <text evidence="5">The sequence shown here is derived from an EMBL/GenBank/DDBJ whole genome shotgun (WGS) entry which is preliminary data.</text>
</comment>
<dbReference type="Proteomes" id="UP000051686">
    <property type="component" value="Unassembled WGS sequence"/>
</dbReference>
<organism evidence="5 6">
    <name type="scientific">Liquorilactobacillus oeni DSM 19972</name>
    <dbReference type="NCBI Taxonomy" id="1423777"/>
    <lineage>
        <taxon>Bacteria</taxon>
        <taxon>Bacillati</taxon>
        <taxon>Bacillota</taxon>
        <taxon>Bacilli</taxon>
        <taxon>Lactobacillales</taxon>
        <taxon>Lactobacillaceae</taxon>
        <taxon>Liquorilactobacillus</taxon>
    </lineage>
</organism>
<dbReference type="GO" id="GO:0008234">
    <property type="term" value="F:cysteine-type peptidase activity"/>
    <property type="evidence" value="ECO:0007669"/>
    <property type="project" value="UniProtKB-KW"/>
</dbReference>
<evidence type="ECO:0000256" key="1">
    <source>
        <dbReference type="ARBA" id="ARBA00022670"/>
    </source>
</evidence>
<dbReference type="RefSeq" id="WP_057895443.1">
    <property type="nucleotide sequence ID" value="NZ_AZEH01000020.1"/>
</dbReference>
<reference evidence="5 6" key="1">
    <citation type="journal article" date="2015" name="Genome Announc.">
        <title>Expanding the biotechnology potential of lactobacilli through comparative genomics of 213 strains and associated genera.</title>
        <authorList>
            <person name="Sun Z."/>
            <person name="Harris H.M."/>
            <person name="McCann A."/>
            <person name="Guo C."/>
            <person name="Argimon S."/>
            <person name="Zhang W."/>
            <person name="Yang X."/>
            <person name="Jeffery I.B."/>
            <person name="Cooney J.C."/>
            <person name="Kagawa T.F."/>
            <person name="Liu W."/>
            <person name="Song Y."/>
            <person name="Salvetti E."/>
            <person name="Wrobel A."/>
            <person name="Rasinkangas P."/>
            <person name="Parkhill J."/>
            <person name="Rea M.C."/>
            <person name="O'Sullivan O."/>
            <person name="Ritari J."/>
            <person name="Douillard F.P."/>
            <person name="Paul Ross R."/>
            <person name="Yang R."/>
            <person name="Briner A.E."/>
            <person name="Felis G.E."/>
            <person name="de Vos W.M."/>
            <person name="Barrangou R."/>
            <person name="Klaenhammer T.R."/>
            <person name="Caufield P.W."/>
            <person name="Cui Y."/>
            <person name="Zhang H."/>
            <person name="O'Toole P.W."/>
        </authorList>
    </citation>
    <scope>NUCLEOTIDE SEQUENCE [LARGE SCALE GENOMIC DNA]</scope>
    <source>
        <strain evidence="5 6">DSM 19972</strain>
    </source>
</reference>
<evidence type="ECO:0000313" key="5">
    <source>
        <dbReference type="EMBL" id="KRL05701.1"/>
    </source>
</evidence>
<dbReference type="CDD" id="cd06165">
    <property type="entry name" value="Sortase_A"/>
    <property type="match status" value="1"/>
</dbReference>
<dbReference type="SUPFAM" id="SSF63817">
    <property type="entry name" value="Sortase"/>
    <property type="match status" value="1"/>
</dbReference>
<accession>A0A0R1MK16</accession>
<dbReference type="OrthoDB" id="1648028at2"/>